<evidence type="ECO:0000256" key="1">
    <source>
        <dbReference type="SAM" id="MobiDB-lite"/>
    </source>
</evidence>
<dbReference type="EMBL" id="KN817669">
    <property type="protein sequence ID" value="KJA14670.1"/>
    <property type="molecule type" value="Genomic_DNA"/>
</dbReference>
<dbReference type="AlphaFoldDB" id="A0A0D2P281"/>
<organism evidence="2 3">
    <name type="scientific">Hypholoma sublateritium (strain FD-334 SS-4)</name>
    <dbReference type="NCBI Taxonomy" id="945553"/>
    <lineage>
        <taxon>Eukaryota</taxon>
        <taxon>Fungi</taxon>
        <taxon>Dikarya</taxon>
        <taxon>Basidiomycota</taxon>
        <taxon>Agaricomycotina</taxon>
        <taxon>Agaricomycetes</taxon>
        <taxon>Agaricomycetidae</taxon>
        <taxon>Agaricales</taxon>
        <taxon>Agaricineae</taxon>
        <taxon>Strophariaceae</taxon>
        <taxon>Hypholoma</taxon>
    </lineage>
</organism>
<protein>
    <submittedName>
        <fullName evidence="2">Uncharacterized protein</fullName>
    </submittedName>
</protein>
<reference evidence="3" key="1">
    <citation type="submission" date="2014-04" db="EMBL/GenBank/DDBJ databases">
        <title>Evolutionary Origins and Diversification of the Mycorrhizal Mutualists.</title>
        <authorList>
            <consortium name="DOE Joint Genome Institute"/>
            <consortium name="Mycorrhizal Genomics Consortium"/>
            <person name="Kohler A."/>
            <person name="Kuo A."/>
            <person name="Nagy L.G."/>
            <person name="Floudas D."/>
            <person name="Copeland A."/>
            <person name="Barry K.W."/>
            <person name="Cichocki N."/>
            <person name="Veneault-Fourrey C."/>
            <person name="LaButti K."/>
            <person name="Lindquist E.A."/>
            <person name="Lipzen A."/>
            <person name="Lundell T."/>
            <person name="Morin E."/>
            <person name="Murat C."/>
            <person name="Riley R."/>
            <person name="Ohm R."/>
            <person name="Sun H."/>
            <person name="Tunlid A."/>
            <person name="Henrissat B."/>
            <person name="Grigoriev I.V."/>
            <person name="Hibbett D.S."/>
            <person name="Martin F."/>
        </authorList>
    </citation>
    <scope>NUCLEOTIDE SEQUENCE [LARGE SCALE GENOMIC DNA]</scope>
    <source>
        <strain evidence="3">FD-334 SS-4</strain>
    </source>
</reference>
<dbReference type="Proteomes" id="UP000054270">
    <property type="component" value="Unassembled WGS sequence"/>
</dbReference>
<sequence>MTPPQVDGLSPEATARAVHVYEMQKAELKMRKDIFKRRLAYQYNKTKSPKVKVNFGSSDPLAVLSAKISGNSIQKPRQKTAYNVWGPHNHCFVDPVFNDAIYKELFEELPKDEQQEWIECAAQEHREALKKASTALKSEPSTAPEDCQRPISIRPAHPGPNRLPHWLEGFANRWRA</sequence>
<accession>A0A0D2P281</accession>
<proteinExistence type="predicted"/>
<dbReference type="OrthoDB" id="3033067at2759"/>
<gene>
    <name evidence="2" type="ORF">HYPSUDRAFT_208502</name>
</gene>
<evidence type="ECO:0000313" key="2">
    <source>
        <dbReference type="EMBL" id="KJA14670.1"/>
    </source>
</evidence>
<evidence type="ECO:0000313" key="3">
    <source>
        <dbReference type="Proteomes" id="UP000054270"/>
    </source>
</evidence>
<dbReference type="STRING" id="945553.A0A0D2P281"/>
<feature type="region of interest" description="Disordered" evidence="1">
    <location>
        <begin position="131"/>
        <end position="155"/>
    </location>
</feature>
<keyword evidence="3" id="KW-1185">Reference proteome</keyword>
<name>A0A0D2P281_HYPSF</name>